<name>A0A0C2MIF0_THEKT</name>
<proteinExistence type="predicted"/>
<accession>A0A0C2MIF0</accession>
<evidence type="ECO:0000313" key="1">
    <source>
        <dbReference type="EMBL" id="KII66876.1"/>
    </source>
</evidence>
<gene>
    <name evidence="1" type="ORF">RF11_08090</name>
</gene>
<sequence>MSNISLLERGLNYGLKLNVNVEDDTRTCRWNKNPQDEAMRTCFICSVNNEAILKTLFRIPDDELMWAKAIQVAIEFEDGAKATKETVYGTNSDPIYKVTTPLSKRSTQMKITATYNSHFPKGTCPRCGKSNHRGGDCIFLRIQTAITAHLRGT</sequence>
<reference evidence="1 2" key="1">
    <citation type="journal article" date="2014" name="Genome Biol. Evol.">
        <title>The genome of the myxosporean Thelohanellus kitauei shows adaptations to nutrient acquisition within its fish host.</title>
        <authorList>
            <person name="Yang Y."/>
            <person name="Xiong J."/>
            <person name="Zhou Z."/>
            <person name="Huo F."/>
            <person name="Miao W."/>
            <person name="Ran C."/>
            <person name="Liu Y."/>
            <person name="Zhang J."/>
            <person name="Feng J."/>
            <person name="Wang M."/>
            <person name="Wang M."/>
            <person name="Wang L."/>
            <person name="Yao B."/>
        </authorList>
    </citation>
    <scope>NUCLEOTIDE SEQUENCE [LARGE SCALE GENOMIC DNA]</scope>
    <source>
        <strain evidence="1">Wuqing</strain>
    </source>
</reference>
<dbReference type="OrthoDB" id="10534613at2759"/>
<protein>
    <recommendedName>
        <fullName evidence="3">CCHC-type domain-containing protein</fullName>
    </recommendedName>
</protein>
<dbReference type="Proteomes" id="UP000031668">
    <property type="component" value="Unassembled WGS sequence"/>
</dbReference>
<evidence type="ECO:0008006" key="3">
    <source>
        <dbReference type="Google" id="ProtNLM"/>
    </source>
</evidence>
<dbReference type="AlphaFoldDB" id="A0A0C2MIF0"/>
<dbReference type="EMBL" id="JWZT01003421">
    <property type="protein sequence ID" value="KII66876.1"/>
    <property type="molecule type" value="Genomic_DNA"/>
</dbReference>
<evidence type="ECO:0000313" key="2">
    <source>
        <dbReference type="Proteomes" id="UP000031668"/>
    </source>
</evidence>
<keyword evidence="2" id="KW-1185">Reference proteome</keyword>
<comment type="caution">
    <text evidence="1">The sequence shown here is derived from an EMBL/GenBank/DDBJ whole genome shotgun (WGS) entry which is preliminary data.</text>
</comment>
<organism evidence="1 2">
    <name type="scientific">Thelohanellus kitauei</name>
    <name type="common">Myxosporean</name>
    <dbReference type="NCBI Taxonomy" id="669202"/>
    <lineage>
        <taxon>Eukaryota</taxon>
        <taxon>Metazoa</taxon>
        <taxon>Cnidaria</taxon>
        <taxon>Myxozoa</taxon>
        <taxon>Myxosporea</taxon>
        <taxon>Bivalvulida</taxon>
        <taxon>Platysporina</taxon>
        <taxon>Myxobolidae</taxon>
        <taxon>Thelohanellus</taxon>
    </lineage>
</organism>